<feature type="transmembrane region" description="Helical" evidence="1">
    <location>
        <begin position="532"/>
        <end position="550"/>
    </location>
</feature>
<evidence type="ECO:0008006" key="3">
    <source>
        <dbReference type="Google" id="ProtNLM"/>
    </source>
</evidence>
<protein>
    <recommendedName>
        <fullName evidence="3">Glycosyltransferase 2-like domain-containing protein</fullName>
    </recommendedName>
</protein>
<dbReference type="SUPFAM" id="SSF53448">
    <property type="entry name" value="Nucleotide-diphospho-sugar transferases"/>
    <property type="match status" value="1"/>
</dbReference>
<name>A0A094P2S9_9ZZZZ</name>
<feature type="transmembrane region" description="Helical" evidence="1">
    <location>
        <begin position="699"/>
        <end position="717"/>
    </location>
</feature>
<comment type="caution">
    <text evidence="2">The sequence shown here is derived from an EMBL/GenBank/DDBJ whole genome shotgun (WGS) entry which is preliminary data.</text>
</comment>
<feature type="transmembrane region" description="Helical" evidence="1">
    <location>
        <begin position="503"/>
        <end position="520"/>
    </location>
</feature>
<feature type="transmembrane region" description="Helical" evidence="1">
    <location>
        <begin position="477"/>
        <end position="497"/>
    </location>
</feature>
<dbReference type="InterPro" id="IPR029044">
    <property type="entry name" value="Nucleotide-diphossugar_trans"/>
</dbReference>
<dbReference type="Pfam" id="PF13641">
    <property type="entry name" value="Glyco_tranf_2_3"/>
    <property type="match status" value="1"/>
</dbReference>
<accession>A0A094P2S9</accession>
<dbReference type="InterPro" id="IPR050834">
    <property type="entry name" value="Glycosyltransf_2"/>
</dbReference>
<feature type="transmembrane region" description="Helical" evidence="1">
    <location>
        <begin position="562"/>
        <end position="595"/>
    </location>
</feature>
<reference evidence="2" key="1">
    <citation type="submission" date="2014-05" db="EMBL/GenBank/DDBJ databases">
        <title>Key roles for freshwater Actinobacteria revealed by deep metagenomic sequencing.</title>
        <authorList>
            <person name="Ghai R."/>
            <person name="Mizuno C.M."/>
            <person name="Picazo A."/>
            <person name="Camacho A."/>
            <person name="Rodriguez-Valera F."/>
        </authorList>
    </citation>
    <scope>NUCLEOTIDE SEQUENCE</scope>
</reference>
<feature type="transmembrane region" description="Helical" evidence="1">
    <location>
        <begin position="622"/>
        <end position="642"/>
    </location>
</feature>
<dbReference type="Gene3D" id="3.90.550.10">
    <property type="entry name" value="Spore Coat Polysaccharide Biosynthesis Protein SpsA, Chain A"/>
    <property type="match status" value="1"/>
</dbReference>
<organism evidence="2">
    <name type="scientific">freshwater metagenome</name>
    <dbReference type="NCBI Taxonomy" id="449393"/>
    <lineage>
        <taxon>unclassified sequences</taxon>
        <taxon>metagenomes</taxon>
        <taxon>ecological metagenomes</taxon>
    </lineage>
</organism>
<dbReference type="EMBL" id="JNSJ01000005">
    <property type="protein sequence ID" value="KGA03684.1"/>
    <property type="molecule type" value="Genomic_DNA"/>
</dbReference>
<feature type="transmembrane region" description="Helical" evidence="1">
    <location>
        <begin position="999"/>
        <end position="1018"/>
    </location>
</feature>
<feature type="transmembrane region" description="Helical" evidence="1">
    <location>
        <begin position="674"/>
        <end position="692"/>
    </location>
</feature>
<evidence type="ECO:0000313" key="2">
    <source>
        <dbReference type="EMBL" id="KGA03684.1"/>
    </source>
</evidence>
<sequence length="1031" mass="111791">MADNFFVTAILVSHDGQDWLPESIAAISAQTRRIDRIIAVDTGSIDNSAKMIANAGITVVKTDRDAGFGDAIALALGSAKKLKSDDQEELIWILHDDCAPSRSALEHLIAGLEDKPQVAFVGPKLLGWYDRRHLLEVGISIAVNGARWTGLDPREQDQGQYDLPKEVLSVSTAAMLARRKIFQDLGGLDPNLALFRDDVDLGWRARVAGFSVLTAPQALVYHVEAAASELRSVDVEEAFLHRPRLLDRKNAAYVLLANASWWLLPWITLQIVGSAAIRAIGYLLAKLPGYAADEIAAVGLLIIKPQDLLAARKIRKSKRLLSPRIIREYIPPPGSQIRLAIEQASYALRKFFKTNQTADEVANELADQPMSYADIGVIDENFDEEIVLKSRKSNWHTLRNRPLLFGLAATFLISLIASRNRFGSISGGALPASPGGAMDLISKYIESWHIVGMGSAEYSPPWIVILAIASLLTFGKVWLFITIFFLLLPSLAFFVMYRSARRFGLSIQVAVIGGLFYGLSPVIWNSINQGRLGTLAIAILAPILLSLLPRTINFESLSWRRIYSLALLAALLAAFSSLFLAIWTVTFIALFLSALIKRRDEIRSTGPVKFVMTAELSRIRRFFAFALIPALLTLPWSAKLIINPTRILFEPGIALSGGSLLEILTLNPGGATGVPAWIVAPFIIFLVALFFSKKFPIEVTASIALLTLAALLSRIYVSGHGSGGRVWTGSIIIFIQVLILLPTLHVASELIPKLRNSKLGLGHFASVFATFFAILSLLATSTWAVTGGANSAVAGGRSEVVPAFIASLSDTPIRPKTLVIGKTEDQLNYFITRGSDLQIGDPDVVDRIPNAVGSAVIDLLSGAGITSSKDLGAQGIQYVFLKKPVDENIARTIDGIGGFTRSSSTNSGIIWQIVGSNSRVSVTDATGAVTTLNSSNIGATDDLLTPGTVTIAEKFDEGWKLIVNGTSVELQKSPIGLPYFDVAEIGPISLIHDGTEHRALISLQFISLLVVLILALPAGRRRRELSKENLL</sequence>
<dbReference type="PANTHER" id="PTHR43685">
    <property type="entry name" value="GLYCOSYLTRANSFERASE"/>
    <property type="match status" value="1"/>
</dbReference>
<dbReference type="PANTHER" id="PTHR43685:SF3">
    <property type="entry name" value="SLR2126 PROTEIN"/>
    <property type="match status" value="1"/>
</dbReference>
<proteinExistence type="predicted"/>
<evidence type="ECO:0000256" key="1">
    <source>
        <dbReference type="SAM" id="Phobius"/>
    </source>
</evidence>
<keyword evidence="1" id="KW-0472">Membrane</keyword>
<dbReference type="AlphaFoldDB" id="A0A094P2S9"/>
<keyword evidence="1" id="KW-1133">Transmembrane helix</keyword>
<feature type="transmembrane region" description="Helical" evidence="1">
    <location>
        <begin position="448"/>
        <end position="472"/>
    </location>
</feature>
<feature type="transmembrane region" description="Helical" evidence="1">
    <location>
        <begin position="759"/>
        <end position="779"/>
    </location>
</feature>
<keyword evidence="1" id="KW-0812">Transmembrane</keyword>
<gene>
    <name evidence="2" type="ORF">GM49_0740</name>
</gene>
<feature type="transmembrane region" description="Helical" evidence="1">
    <location>
        <begin position="729"/>
        <end position="747"/>
    </location>
</feature>